<sequence length="181" mass="19207">MQNAYKSRLHLPFLFQLIIVIGWLLPAGISHAYDGEVNVSGKITANTCTVSTNDMTVDMGKVDSQVFINGTTKGLPSTPFTINLKGCNGIAPGVSVGFFGKPDPNKPDIYALAKGGATGIGIQLMDKDKLQIPVNTLSKSYPLDATATDIALQFYALYTANGTAVQAGRADTTVAFKLVYD</sequence>
<gene>
    <name evidence="3" type="ORF">SIK69_06385</name>
    <name evidence="2" type="ORF">SIL20_10700</name>
</gene>
<keyword evidence="4" id="KW-1185">Reference proteome</keyword>
<dbReference type="InterPro" id="IPR008966">
    <property type="entry name" value="Adhesion_dom_sf"/>
</dbReference>
<name>A0AAJ2VTE7_9ENTR</name>
<dbReference type="Pfam" id="PF00419">
    <property type="entry name" value="Fimbrial"/>
    <property type="match status" value="1"/>
</dbReference>
<dbReference type="Proteomes" id="UP001282336">
    <property type="component" value="Unassembled WGS sequence"/>
</dbReference>
<dbReference type="EMBL" id="JAWXRC010000025">
    <property type="protein sequence ID" value="MDX6031976.1"/>
    <property type="molecule type" value="Genomic_DNA"/>
</dbReference>
<organism evidence="2 5">
    <name type="scientific">Scandinavium lactucae</name>
    <dbReference type="NCBI Taxonomy" id="3095028"/>
    <lineage>
        <taxon>Bacteria</taxon>
        <taxon>Pseudomonadati</taxon>
        <taxon>Pseudomonadota</taxon>
        <taxon>Gammaproteobacteria</taxon>
        <taxon>Enterobacterales</taxon>
        <taxon>Enterobacteriaceae</taxon>
        <taxon>Scandinavium</taxon>
    </lineage>
</organism>
<feature type="domain" description="Fimbrial-type adhesion" evidence="1">
    <location>
        <begin position="38"/>
        <end position="180"/>
    </location>
</feature>
<protein>
    <submittedName>
        <fullName evidence="2">Fimbrial protein</fullName>
    </submittedName>
</protein>
<dbReference type="InterPro" id="IPR036937">
    <property type="entry name" value="Adhesion_dom_fimbrial_sf"/>
</dbReference>
<dbReference type="AlphaFoldDB" id="A0AAJ2VTE7"/>
<evidence type="ECO:0000259" key="1">
    <source>
        <dbReference type="Pfam" id="PF00419"/>
    </source>
</evidence>
<dbReference type="RefSeq" id="WP_319628509.1">
    <property type="nucleotide sequence ID" value="NZ_JAWXRB010000032.1"/>
</dbReference>
<proteinExistence type="predicted"/>
<dbReference type="EMBL" id="JAWXRD010000005">
    <property type="protein sequence ID" value="MDX6039826.1"/>
    <property type="molecule type" value="Genomic_DNA"/>
</dbReference>
<dbReference type="GO" id="GO:0043709">
    <property type="term" value="P:cell adhesion involved in single-species biofilm formation"/>
    <property type="evidence" value="ECO:0007669"/>
    <property type="project" value="TreeGrafter"/>
</dbReference>
<dbReference type="InterPro" id="IPR000259">
    <property type="entry name" value="Adhesion_dom_fimbrial"/>
</dbReference>
<comment type="caution">
    <text evidence="2">The sequence shown here is derived from an EMBL/GenBank/DDBJ whole genome shotgun (WGS) entry which is preliminary data.</text>
</comment>
<dbReference type="Gene3D" id="2.60.40.1090">
    <property type="entry name" value="Fimbrial-type adhesion domain"/>
    <property type="match status" value="1"/>
</dbReference>
<dbReference type="GO" id="GO:0009289">
    <property type="term" value="C:pilus"/>
    <property type="evidence" value="ECO:0007669"/>
    <property type="project" value="InterPro"/>
</dbReference>
<dbReference type="InterPro" id="IPR050263">
    <property type="entry name" value="Bact_Fimbrial_Adh_Pro"/>
</dbReference>
<evidence type="ECO:0000313" key="4">
    <source>
        <dbReference type="Proteomes" id="UP001275664"/>
    </source>
</evidence>
<evidence type="ECO:0000313" key="2">
    <source>
        <dbReference type="EMBL" id="MDX6031976.1"/>
    </source>
</evidence>
<evidence type="ECO:0000313" key="3">
    <source>
        <dbReference type="EMBL" id="MDX6039826.1"/>
    </source>
</evidence>
<dbReference type="SUPFAM" id="SSF49401">
    <property type="entry name" value="Bacterial adhesins"/>
    <property type="match status" value="1"/>
</dbReference>
<dbReference type="PANTHER" id="PTHR33420">
    <property type="entry name" value="FIMBRIAL SUBUNIT ELFA-RELATED"/>
    <property type="match status" value="1"/>
</dbReference>
<reference evidence="2 4" key="1">
    <citation type="submission" date="2023-11" db="EMBL/GenBank/DDBJ databases">
        <title>Scandinavium wanjuensis sp. nov., isolated from lettuce South Korea.</title>
        <authorList>
            <person name="Park J."/>
            <person name="Park S."/>
            <person name="Oh K.K."/>
            <person name="Cho G.S."/>
            <person name="Franz C.M.A.P."/>
        </authorList>
    </citation>
    <scope>NUCLEOTIDE SEQUENCE</scope>
    <source>
        <strain evidence="2">V105_12</strain>
        <strain evidence="3 4">V105_6</strain>
    </source>
</reference>
<dbReference type="PANTHER" id="PTHR33420:SF25">
    <property type="entry name" value="PROTEIN FIMF"/>
    <property type="match status" value="1"/>
</dbReference>
<dbReference type="Proteomes" id="UP001275664">
    <property type="component" value="Unassembled WGS sequence"/>
</dbReference>
<evidence type="ECO:0000313" key="5">
    <source>
        <dbReference type="Proteomes" id="UP001282336"/>
    </source>
</evidence>
<accession>A0AAJ2VTE7</accession>